<feature type="compositionally biased region" description="Basic and acidic residues" evidence="1">
    <location>
        <begin position="461"/>
        <end position="470"/>
    </location>
</feature>
<evidence type="ECO:0000313" key="3">
    <source>
        <dbReference type="Proteomes" id="UP000182237"/>
    </source>
</evidence>
<dbReference type="STRING" id="1203190.GCA_000312345_01306"/>
<evidence type="ECO:0000313" key="2">
    <source>
        <dbReference type="EMBL" id="SDS25659.1"/>
    </source>
</evidence>
<gene>
    <name evidence="2" type="ORF">SAMN04488539_1317</name>
</gene>
<accession>A0A1H1QRY8</accession>
<organism evidence="2 3">
    <name type="scientific">Corynebacterium timonense</name>
    <dbReference type="NCBI Taxonomy" id="441500"/>
    <lineage>
        <taxon>Bacteria</taxon>
        <taxon>Bacillati</taxon>
        <taxon>Actinomycetota</taxon>
        <taxon>Actinomycetes</taxon>
        <taxon>Mycobacteriales</taxon>
        <taxon>Corynebacteriaceae</taxon>
        <taxon>Corynebacterium</taxon>
    </lineage>
</organism>
<feature type="compositionally biased region" description="Low complexity" evidence="1">
    <location>
        <begin position="426"/>
        <end position="445"/>
    </location>
</feature>
<feature type="compositionally biased region" description="Gly residues" evidence="1">
    <location>
        <begin position="446"/>
        <end position="458"/>
    </location>
</feature>
<dbReference type="Proteomes" id="UP000182237">
    <property type="component" value="Chromosome I"/>
</dbReference>
<protein>
    <recommendedName>
        <fullName evidence="4">PPE family protein</fullName>
    </recommendedName>
</protein>
<feature type="compositionally biased region" description="Gly residues" evidence="1">
    <location>
        <begin position="390"/>
        <end position="405"/>
    </location>
</feature>
<dbReference type="AlphaFoldDB" id="A0A1H1QRY8"/>
<evidence type="ECO:0008006" key="4">
    <source>
        <dbReference type="Google" id="ProtNLM"/>
    </source>
</evidence>
<dbReference type="OrthoDB" id="4398651at2"/>
<feature type="region of interest" description="Disordered" evidence="1">
    <location>
        <begin position="352"/>
        <end position="405"/>
    </location>
</feature>
<dbReference type="RefSeq" id="WP_155860828.1">
    <property type="nucleotide sequence ID" value="NZ_LT629765.1"/>
</dbReference>
<dbReference type="EMBL" id="LT629765">
    <property type="protein sequence ID" value="SDS25659.1"/>
    <property type="molecule type" value="Genomic_DNA"/>
</dbReference>
<sequence length="511" mass="50022">MHGTVAGTYEPMSSKAFASHIRDAAVLLESNLNNTVRADADFSRLVSHIGVVKGAVARAASRAQAAAPAPALVNAKTGRFANAAPVAGPQFSLPGLHSLLSATNPAEAATASGQWGATAARLGETVAALEGAKAALTSSAATSWVQAALGHINRIQWAGGTYAAHATAMASHTANLASVAAAKQVLTAAAYATWAALPSPEQKIAFEQAYLAPFPSTLTASLVPTKPVFNQLLPDLADMPGDHFNPGAVSVAAAPEFDKIGLPTIVADAFRQRGYGDLAQARTPDEVVSQFSAITPEVVEAISAGATPTQAAALAAPSMPATLTPGASLGAGGAAPGAGASGMGMGVPLPGGLLGAQSSPRPGSAAGTSIVPGLGVGGGAGHHRATGRPQLGGAGHAGGSGRPQFGGVGAGAVGIPADGANRYSSTAAPTAAQAGPRAVPVSGVAGPAGSGGPMGPAGGVPRRDGEDTRRGARVKAVTSAVERDGNLRALLGQAPAVLPGVIGFNVTQPQR</sequence>
<evidence type="ECO:0000256" key="1">
    <source>
        <dbReference type="SAM" id="MobiDB-lite"/>
    </source>
</evidence>
<reference evidence="2 3" key="1">
    <citation type="submission" date="2016-10" db="EMBL/GenBank/DDBJ databases">
        <authorList>
            <person name="de Groot N.N."/>
        </authorList>
    </citation>
    <scope>NUCLEOTIDE SEQUENCE [LARGE SCALE GENOMIC DNA]</scope>
    <source>
        <strain evidence="2 3">DSM 45434</strain>
    </source>
</reference>
<proteinExistence type="predicted"/>
<name>A0A1H1QRY8_9CORY</name>
<keyword evidence="3" id="KW-1185">Reference proteome</keyword>
<feature type="region of interest" description="Disordered" evidence="1">
    <location>
        <begin position="426"/>
        <end position="471"/>
    </location>
</feature>